<dbReference type="PANTHER" id="PTHR23501">
    <property type="entry name" value="MAJOR FACILITATOR SUPERFAMILY"/>
    <property type="match status" value="1"/>
</dbReference>
<evidence type="ECO:0000313" key="12">
    <source>
        <dbReference type="Proteomes" id="UP000011760"/>
    </source>
</evidence>
<dbReference type="CDD" id="cd17502">
    <property type="entry name" value="MFS_Azr1_MDR_like"/>
    <property type="match status" value="1"/>
</dbReference>
<feature type="transmembrane region" description="Helical" evidence="9">
    <location>
        <begin position="501"/>
        <end position="523"/>
    </location>
</feature>
<dbReference type="NCBIfam" id="TIGR00711">
    <property type="entry name" value="efflux_EmrB"/>
    <property type="match status" value="1"/>
</dbReference>
<organism evidence="11 12">
    <name type="scientific">Corynebacterium callunae DSM 20147</name>
    <dbReference type="NCBI Taxonomy" id="1121353"/>
    <lineage>
        <taxon>Bacteria</taxon>
        <taxon>Bacillati</taxon>
        <taxon>Actinomycetota</taxon>
        <taxon>Actinomycetes</taxon>
        <taxon>Mycobacteriales</taxon>
        <taxon>Corynebacteriaceae</taxon>
        <taxon>Corynebacterium</taxon>
    </lineage>
</organism>
<evidence type="ECO:0000256" key="9">
    <source>
        <dbReference type="SAM" id="Phobius"/>
    </source>
</evidence>
<dbReference type="Gene3D" id="1.20.1720.10">
    <property type="entry name" value="Multidrug resistance protein D"/>
    <property type="match status" value="1"/>
</dbReference>
<evidence type="ECO:0000256" key="8">
    <source>
        <dbReference type="SAM" id="MobiDB-lite"/>
    </source>
</evidence>
<proteinExistence type="inferred from homology"/>
<keyword evidence="6 9" id="KW-1133">Transmembrane helix</keyword>
<evidence type="ECO:0000256" key="6">
    <source>
        <dbReference type="ARBA" id="ARBA00022989"/>
    </source>
</evidence>
<keyword evidence="3" id="KW-0813">Transport</keyword>
<comment type="similarity">
    <text evidence="2">Belongs to the major facilitator superfamily. TCR/Tet family.</text>
</comment>
<evidence type="ECO:0000256" key="7">
    <source>
        <dbReference type="ARBA" id="ARBA00023136"/>
    </source>
</evidence>
<dbReference type="InterPro" id="IPR011701">
    <property type="entry name" value="MFS"/>
</dbReference>
<dbReference type="PANTHER" id="PTHR23501:SF197">
    <property type="entry name" value="COMD"/>
    <property type="match status" value="1"/>
</dbReference>
<dbReference type="SUPFAM" id="SSF103473">
    <property type="entry name" value="MFS general substrate transporter"/>
    <property type="match status" value="1"/>
</dbReference>
<keyword evidence="12" id="KW-1185">Reference proteome</keyword>
<dbReference type="InterPro" id="IPR036259">
    <property type="entry name" value="MFS_trans_sf"/>
</dbReference>
<dbReference type="FunFam" id="1.20.1720.10:FF:000004">
    <property type="entry name" value="EmrB/QacA family drug resistance transporter"/>
    <property type="match status" value="1"/>
</dbReference>
<dbReference type="eggNOG" id="COG2814">
    <property type="taxonomic scope" value="Bacteria"/>
</dbReference>
<feature type="region of interest" description="Disordered" evidence="8">
    <location>
        <begin position="1"/>
        <end position="25"/>
    </location>
</feature>
<name>M1URV5_9CORY</name>
<protein>
    <submittedName>
        <fullName evidence="11">Major facilitator superfamily permease</fullName>
    </submittedName>
</protein>
<feature type="transmembrane region" description="Helical" evidence="9">
    <location>
        <begin position="426"/>
        <end position="444"/>
    </location>
</feature>
<dbReference type="PRINTS" id="PR01036">
    <property type="entry name" value="TCRTETB"/>
</dbReference>
<feature type="transmembrane region" description="Helical" evidence="9">
    <location>
        <begin position="101"/>
        <end position="120"/>
    </location>
</feature>
<feature type="transmembrane region" description="Helical" evidence="9">
    <location>
        <begin position="221"/>
        <end position="240"/>
    </location>
</feature>
<dbReference type="Gene3D" id="1.20.1250.20">
    <property type="entry name" value="MFS general substrate transporter like domains"/>
    <property type="match status" value="1"/>
</dbReference>
<feature type="transmembrane region" description="Helical" evidence="9">
    <location>
        <begin position="252"/>
        <end position="270"/>
    </location>
</feature>
<feature type="transmembrane region" description="Helical" evidence="9">
    <location>
        <begin position="33"/>
        <end position="58"/>
    </location>
</feature>
<reference evidence="11 12" key="1">
    <citation type="submission" date="2013-02" db="EMBL/GenBank/DDBJ databases">
        <title>The complete genome sequence of Corynebacterium callunae DSM 20147.</title>
        <authorList>
            <person name="Ruckert C."/>
            <person name="Albersmeier A."/>
            <person name="Kalinowski J."/>
        </authorList>
    </citation>
    <scope>NUCLEOTIDE SEQUENCE [LARGE SCALE GENOMIC DNA]</scope>
    <source>
        <strain evidence="11 12">DSM 20147</strain>
    </source>
</reference>
<accession>M1URV5</accession>
<keyword evidence="5 9" id="KW-0812">Transmembrane</keyword>
<evidence type="ECO:0000256" key="4">
    <source>
        <dbReference type="ARBA" id="ARBA00022475"/>
    </source>
</evidence>
<dbReference type="Pfam" id="PF07690">
    <property type="entry name" value="MFS_1"/>
    <property type="match status" value="1"/>
</dbReference>
<feature type="transmembrane region" description="Helical" evidence="9">
    <location>
        <begin position="355"/>
        <end position="374"/>
    </location>
</feature>
<feature type="transmembrane region" description="Helical" evidence="9">
    <location>
        <begin position="70"/>
        <end position="89"/>
    </location>
</feature>
<sequence length="548" mass="58991">MSETSTSPVKVRGRKAKKEKVPSSMTPEEQKKVWWILAALMVAMMMASLDQMIFGTALPTIVGELGGVDHMMWVITAYLLAETIMLPIYGKLGDLVGRKSLFIGALSIFLLGSIIGGLAGNMTWLIVGRAVQGIGGGGLMILAQAIIADVVPARERGRYMGVMGGVFGLSAVLGPLLGGWFTEGPGWRWAFWMNIPLGIIAIGVAIYFLDIPKRNVKFQWDYLGTVFMIIATTSLILFTTWGGSQYEWSDPIIIGLIIATIVAAILLVIVEFRAKDPLVPMQFFQNRNFAITTIAGLILGVAMFGVIGYLPTYMQMVHSINATEAGYMLIPMMVGLMGMSIWTGLRITKTGKYKLFPPVGMAITFVSLVLFGTLSVETSLWQIGIYLLVLGVGLGLAMQVLVLVVQNTLPVAVVGSATAVNNFFRQIGSSLGSALVGGMFVGNLSDLMAERMPAAMAALSPEEQAAMAAQGGVDSNDLTPAMVNQLPAPLHDAFASAYNDALTPVFFTMMPLIAIAFVLLLFIKHEKLRETTSDESTSDLIQEPVAKQ</sequence>
<evidence type="ECO:0000256" key="1">
    <source>
        <dbReference type="ARBA" id="ARBA00004651"/>
    </source>
</evidence>
<dbReference type="KEGG" id="ccn:H924_01690"/>
<feature type="transmembrane region" description="Helical" evidence="9">
    <location>
        <begin position="325"/>
        <end position="343"/>
    </location>
</feature>
<evidence type="ECO:0000313" key="11">
    <source>
        <dbReference type="EMBL" id="AGG65792.1"/>
    </source>
</evidence>
<comment type="subcellular location">
    <subcellularLocation>
        <location evidence="1">Cell membrane</location>
        <topology evidence="1">Multi-pass membrane protein</topology>
    </subcellularLocation>
</comment>
<keyword evidence="7 9" id="KW-0472">Membrane</keyword>
<dbReference type="OrthoDB" id="7375466at2"/>
<feature type="transmembrane region" description="Helical" evidence="9">
    <location>
        <begin position="189"/>
        <end position="209"/>
    </location>
</feature>
<dbReference type="PATRIC" id="fig|1121353.3.peg.352"/>
<dbReference type="STRING" id="1121353.H924_01690"/>
<evidence type="ECO:0000256" key="3">
    <source>
        <dbReference type="ARBA" id="ARBA00022448"/>
    </source>
</evidence>
<dbReference type="PROSITE" id="PS50850">
    <property type="entry name" value="MFS"/>
    <property type="match status" value="1"/>
</dbReference>
<dbReference type="EMBL" id="CP004354">
    <property type="protein sequence ID" value="AGG65792.1"/>
    <property type="molecule type" value="Genomic_DNA"/>
</dbReference>
<dbReference type="RefSeq" id="WP_015650246.1">
    <property type="nucleotide sequence ID" value="NC_020506.1"/>
</dbReference>
<feature type="transmembrane region" description="Helical" evidence="9">
    <location>
        <begin position="290"/>
        <end position="310"/>
    </location>
</feature>
<evidence type="ECO:0000256" key="2">
    <source>
        <dbReference type="ARBA" id="ARBA00007520"/>
    </source>
</evidence>
<dbReference type="Proteomes" id="UP000011760">
    <property type="component" value="Chromosome"/>
</dbReference>
<feature type="transmembrane region" description="Helical" evidence="9">
    <location>
        <begin position="126"/>
        <end position="147"/>
    </location>
</feature>
<feature type="domain" description="Major facilitator superfamily (MFS) profile" evidence="10">
    <location>
        <begin position="36"/>
        <end position="528"/>
    </location>
</feature>
<evidence type="ECO:0000259" key="10">
    <source>
        <dbReference type="PROSITE" id="PS50850"/>
    </source>
</evidence>
<dbReference type="InterPro" id="IPR020846">
    <property type="entry name" value="MFS_dom"/>
</dbReference>
<feature type="transmembrane region" description="Helical" evidence="9">
    <location>
        <begin position="159"/>
        <end position="177"/>
    </location>
</feature>
<dbReference type="HOGENOM" id="CLU_000960_22_3_11"/>
<dbReference type="AlphaFoldDB" id="M1URV5"/>
<feature type="transmembrane region" description="Helical" evidence="9">
    <location>
        <begin position="380"/>
        <end position="405"/>
    </location>
</feature>
<gene>
    <name evidence="11" type="ORF">H924_01690</name>
</gene>
<dbReference type="InterPro" id="IPR004638">
    <property type="entry name" value="EmrB-like"/>
</dbReference>
<dbReference type="GO" id="GO:0022857">
    <property type="term" value="F:transmembrane transporter activity"/>
    <property type="evidence" value="ECO:0007669"/>
    <property type="project" value="InterPro"/>
</dbReference>
<evidence type="ECO:0000256" key="5">
    <source>
        <dbReference type="ARBA" id="ARBA00022692"/>
    </source>
</evidence>
<keyword evidence="4" id="KW-1003">Cell membrane</keyword>
<dbReference type="GO" id="GO:0005886">
    <property type="term" value="C:plasma membrane"/>
    <property type="evidence" value="ECO:0007669"/>
    <property type="project" value="UniProtKB-SubCell"/>
</dbReference>